<feature type="region of interest" description="Disordered" evidence="1">
    <location>
        <begin position="1"/>
        <end position="39"/>
    </location>
</feature>
<dbReference type="RefSeq" id="XP_008818681.1">
    <property type="nucleotide sequence ID" value="XM_008820459.1"/>
</dbReference>
<dbReference type="GeneID" id="20040159"/>
<name>W7AHJ4_9APIC</name>
<evidence type="ECO:0000313" key="3">
    <source>
        <dbReference type="Proteomes" id="UP000030640"/>
    </source>
</evidence>
<feature type="region of interest" description="Disordered" evidence="1">
    <location>
        <begin position="83"/>
        <end position="113"/>
    </location>
</feature>
<accession>W7AHJ4</accession>
<organism evidence="2 3">
    <name type="scientific">Plasmodium inui San Antonio 1</name>
    <dbReference type="NCBI Taxonomy" id="1237626"/>
    <lineage>
        <taxon>Eukaryota</taxon>
        <taxon>Sar</taxon>
        <taxon>Alveolata</taxon>
        <taxon>Apicomplexa</taxon>
        <taxon>Aconoidasida</taxon>
        <taxon>Haemosporida</taxon>
        <taxon>Plasmodiidae</taxon>
        <taxon>Plasmodium</taxon>
        <taxon>Plasmodium (Plasmodium)</taxon>
    </lineage>
</organism>
<dbReference type="AlphaFoldDB" id="W7AHJ4"/>
<reference evidence="2 3" key="1">
    <citation type="submission" date="2013-02" db="EMBL/GenBank/DDBJ databases">
        <title>The Genome Sequence of Plasmodium inui San Antonio 1.</title>
        <authorList>
            <consortium name="The Broad Institute Genome Sequencing Platform"/>
            <consortium name="The Broad Institute Genome Sequencing Center for Infectious Disease"/>
            <person name="Neafsey D."/>
            <person name="Cheeseman I."/>
            <person name="Volkman S."/>
            <person name="Adams J."/>
            <person name="Walker B."/>
            <person name="Young S.K."/>
            <person name="Zeng Q."/>
            <person name="Gargeya S."/>
            <person name="Fitzgerald M."/>
            <person name="Haas B."/>
            <person name="Abouelleil A."/>
            <person name="Alvarado L."/>
            <person name="Arachchi H.M."/>
            <person name="Berlin A.M."/>
            <person name="Chapman S.B."/>
            <person name="Dewar J."/>
            <person name="Goldberg J."/>
            <person name="Griggs A."/>
            <person name="Gujja S."/>
            <person name="Hansen M."/>
            <person name="Howarth C."/>
            <person name="Imamovic A."/>
            <person name="Larimer J."/>
            <person name="McCowan C."/>
            <person name="Murphy C."/>
            <person name="Neiman D."/>
            <person name="Pearson M."/>
            <person name="Priest M."/>
            <person name="Roberts A."/>
            <person name="Saif S."/>
            <person name="Shea T."/>
            <person name="Sisk P."/>
            <person name="Sykes S."/>
            <person name="Wortman J."/>
            <person name="Nusbaum C."/>
            <person name="Birren B."/>
        </authorList>
    </citation>
    <scope>NUCLEOTIDE SEQUENCE [LARGE SCALE GENOMIC DNA]</scope>
    <source>
        <strain evidence="2 3">San Antonio 1</strain>
    </source>
</reference>
<sequence>MQKAVLSFHPPKLRQHRDSDSAKRPIEEGVVPNSPFRNTLPVRCQRDDWRCFRLKRTDWVTRYMLLGGSADLFEQSVPLQPVTSTNAIEQSNGEIGKPPNSQTAKQPKGQTAK</sequence>
<dbReference type="VEuPathDB" id="PlasmoDB:C922_04885"/>
<proteinExistence type="predicted"/>
<dbReference type="Proteomes" id="UP000030640">
    <property type="component" value="Unassembled WGS sequence"/>
</dbReference>
<feature type="compositionally biased region" description="Basic and acidic residues" evidence="1">
    <location>
        <begin position="16"/>
        <end position="27"/>
    </location>
</feature>
<evidence type="ECO:0000313" key="2">
    <source>
        <dbReference type="EMBL" id="EUD64741.1"/>
    </source>
</evidence>
<protein>
    <submittedName>
        <fullName evidence="2">Uncharacterized protein</fullName>
    </submittedName>
</protein>
<evidence type="ECO:0000256" key="1">
    <source>
        <dbReference type="SAM" id="MobiDB-lite"/>
    </source>
</evidence>
<gene>
    <name evidence="2" type="ORF">C922_04885</name>
</gene>
<keyword evidence="3" id="KW-1185">Reference proteome</keyword>
<dbReference type="EMBL" id="KI965490">
    <property type="protein sequence ID" value="EUD64741.1"/>
    <property type="molecule type" value="Genomic_DNA"/>
</dbReference>